<accession>A0A183H7K0</accession>
<sequence>MNDLFYFFSIYVAPHVNVLQRGVDFTFQDGRPIYVTSLDELRRKKEQIELGAMNEAEEMYKRQLETEKQKNERRLAVAPLPKGMQEIS</sequence>
<dbReference type="GO" id="GO:0003735">
    <property type="term" value="F:structural constituent of ribosome"/>
    <property type="evidence" value="ECO:0007669"/>
    <property type="project" value="InterPro"/>
</dbReference>
<feature type="coiled-coil region" evidence="1">
    <location>
        <begin position="38"/>
        <end position="73"/>
    </location>
</feature>
<protein>
    <submittedName>
        <fullName evidence="4">39S ribosomal protein L52, mitochondrial</fullName>
    </submittedName>
</protein>
<dbReference type="Proteomes" id="UP000267606">
    <property type="component" value="Unassembled WGS sequence"/>
</dbReference>
<dbReference type="STRING" id="387005.A0A183H7K0"/>
<evidence type="ECO:0000256" key="1">
    <source>
        <dbReference type="SAM" id="Coils"/>
    </source>
</evidence>
<organism evidence="4">
    <name type="scientific">Onchocerca flexuosa</name>
    <dbReference type="NCBI Taxonomy" id="387005"/>
    <lineage>
        <taxon>Eukaryota</taxon>
        <taxon>Metazoa</taxon>
        <taxon>Ecdysozoa</taxon>
        <taxon>Nematoda</taxon>
        <taxon>Chromadorea</taxon>
        <taxon>Rhabditida</taxon>
        <taxon>Spirurina</taxon>
        <taxon>Spiruromorpha</taxon>
        <taxon>Filarioidea</taxon>
        <taxon>Onchocercidae</taxon>
        <taxon>Onchocerca</taxon>
    </lineage>
</organism>
<dbReference type="GO" id="GO:0032543">
    <property type="term" value="P:mitochondrial translation"/>
    <property type="evidence" value="ECO:0007669"/>
    <property type="project" value="InterPro"/>
</dbReference>
<dbReference type="WBParaSite" id="OFLC_0000346101-mRNA-1">
    <property type="protein sequence ID" value="OFLC_0000346101-mRNA-1"/>
    <property type="gene ID" value="OFLC_0000346101"/>
</dbReference>
<reference evidence="2 3" key="2">
    <citation type="submission" date="2018-11" db="EMBL/GenBank/DDBJ databases">
        <authorList>
            <consortium name="Pathogen Informatics"/>
        </authorList>
    </citation>
    <scope>NUCLEOTIDE SEQUENCE [LARGE SCALE GENOMIC DNA]</scope>
</reference>
<dbReference type="Pfam" id="PF18699">
    <property type="entry name" value="MRPL52"/>
    <property type="match status" value="1"/>
</dbReference>
<reference evidence="4" key="1">
    <citation type="submission" date="2016-06" db="UniProtKB">
        <authorList>
            <consortium name="WormBaseParasite"/>
        </authorList>
    </citation>
    <scope>IDENTIFICATION</scope>
</reference>
<dbReference type="GO" id="GO:0005762">
    <property type="term" value="C:mitochondrial large ribosomal subunit"/>
    <property type="evidence" value="ECO:0007669"/>
    <property type="project" value="InterPro"/>
</dbReference>
<name>A0A183H7K0_9BILA</name>
<proteinExistence type="predicted"/>
<evidence type="ECO:0000313" key="4">
    <source>
        <dbReference type="WBParaSite" id="OFLC_0000346101-mRNA-1"/>
    </source>
</evidence>
<evidence type="ECO:0000313" key="2">
    <source>
        <dbReference type="EMBL" id="VDO36571.1"/>
    </source>
</evidence>
<dbReference type="AlphaFoldDB" id="A0A183H7K0"/>
<dbReference type="InterPro" id="IPR034596">
    <property type="entry name" value="Ribosomal_mL52"/>
</dbReference>
<keyword evidence="1" id="KW-0175">Coiled coil</keyword>
<dbReference type="EMBL" id="UZAJ01002316">
    <property type="protein sequence ID" value="VDO36571.1"/>
    <property type="molecule type" value="Genomic_DNA"/>
</dbReference>
<gene>
    <name evidence="2" type="ORF">OFLC_LOCUS3461</name>
</gene>
<evidence type="ECO:0000313" key="3">
    <source>
        <dbReference type="Proteomes" id="UP000267606"/>
    </source>
</evidence>
<keyword evidence="3" id="KW-1185">Reference proteome</keyword>